<evidence type="ECO:0000256" key="2">
    <source>
        <dbReference type="SAM" id="Phobius"/>
    </source>
</evidence>
<keyword evidence="2" id="KW-0812">Transmembrane</keyword>
<evidence type="ECO:0000256" key="1">
    <source>
        <dbReference type="SAM" id="MobiDB-lite"/>
    </source>
</evidence>
<dbReference type="GeneID" id="109479752"/>
<name>A0A6P4ZT74_BRABE</name>
<dbReference type="OrthoDB" id="10369543at2759"/>
<feature type="region of interest" description="Disordered" evidence="1">
    <location>
        <begin position="1"/>
        <end position="30"/>
    </location>
</feature>
<keyword evidence="2" id="KW-1133">Transmembrane helix</keyword>
<feature type="compositionally biased region" description="Basic and acidic residues" evidence="1">
    <location>
        <begin position="215"/>
        <end position="231"/>
    </location>
</feature>
<dbReference type="KEGG" id="bbel:109479752"/>
<reference evidence="4" key="1">
    <citation type="submission" date="2025-08" db="UniProtKB">
        <authorList>
            <consortium name="RefSeq"/>
        </authorList>
    </citation>
    <scope>IDENTIFICATION</scope>
    <source>
        <tissue evidence="4">Gonad</tissue>
    </source>
</reference>
<sequence length="292" mass="32436">MSRRGGRQRQRRSRARAATSPSFPACNLPAEPQGGHRLVFKAAMITMLLLVTVTTVVTETVTVQWYYNNTAADTTSAHLPPYRSWGYSTGTDPEVAHNTRKMFPVKPVFGDDPTQIPDDVITRDAPPTPPIQGPTVFGCTVQEEIDGKPDILKSWAFMTTDQRNVYLAMARLRIRKHFYKVLNREFDPKMTAASYKMTQSVPACKMTQSAVKPDTSTDEKTKGEMEKTEMATEGKVWVENATETSTKNATSHDGKQHMIGGIERVETVAFTVFDLVVAASVAYSYICTAQIT</sequence>
<feature type="region of interest" description="Disordered" evidence="1">
    <location>
        <begin position="206"/>
        <end position="231"/>
    </location>
</feature>
<accession>A0A6P4ZT74</accession>
<protein>
    <submittedName>
        <fullName evidence="4">Uncharacterized protein LOC109479752</fullName>
    </submittedName>
</protein>
<keyword evidence="3" id="KW-1185">Reference proteome</keyword>
<dbReference type="RefSeq" id="XP_019637299.1">
    <property type="nucleotide sequence ID" value="XM_019781740.1"/>
</dbReference>
<gene>
    <name evidence="4" type="primary">LOC109479752</name>
</gene>
<proteinExistence type="predicted"/>
<keyword evidence="2" id="KW-0472">Membrane</keyword>
<organism evidence="3 4">
    <name type="scientific">Branchiostoma belcheri</name>
    <name type="common">Amphioxus</name>
    <dbReference type="NCBI Taxonomy" id="7741"/>
    <lineage>
        <taxon>Eukaryota</taxon>
        <taxon>Metazoa</taxon>
        <taxon>Chordata</taxon>
        <taxon>Cephalochordata</taxon>
        <taxon>Leptocardii</taxon>
        <taxon>Amphioxiformes</taxon>
        <taxon>Branchiostomatidae</taxon>
        <taxon>Branchiostoma</taxon>
    </lineage>
</organism>
<feature type="compositionally biased region" description="Basic residues" evidence="1">
    <location>
        <begin position="1"/>
        <end position="15"/>
    </location>
</feature>
<evidence type="ECO:0000313" key="3">
    <source>
        <dbReference type="Proteomes" id="UP000515135"/>
    </source>
</evidence>
<feature type="transmembrane region" description="Helical" evidence="2">
    <location>
        <begin position="42"/>
        <end position="67"/>
    </location>
</feature>
<dbReference type="AlphaFoldDB" id="A0A6P4ZT74"/>
<evidence type="ECO:0000313" key="4">
    <source>
        <dbReference type="RefSeq" id="XP_019637299.1"/>
    </source>
</evidence>
<dbReference type="Proteomes" id="UP000515135">
    <property type="component" value="Unplaced"/>
</dbReference>